<evidence type="ECO:0000259" key="3">
    <source>
        <dbReference type="PROSITE" id="PS51258"/>
    </source>
</evidence>
<gene>
    <name evidence="5" type="primary">SPAC11E3.02c_1</name>
    <name evidence="5" type="ORF">LOC62_03G003954</name>
</gene>
<dbReference type="PROSITE" id="PS51259">
    <property type="entry name" value="MHD2"/>
    <property type="match status" value="1"/>
</dbReference>
<reference evidence="5" key="1">
    <citation type="submission" date="2023-10" db="EMBL/GenBank/DDBJ databases">
        <authorList>
            <person name="Noh H."/>
        </authorList>
    </citation>
    <scope>NUCLEOTIDE SEQUENCE</scope>
    <source>
        <strain evidence="5">DUCC4014</strain>
    </source>
</reference>
<evidence type="ECO:0000259" key="2">
    <source>
        <dbReference type="PROSITE" id="PS50004"/>
    </source>
</evidence>
<dbReference type="EMBL" id="CP086716">
    <property type="protein sequence ID" value="WOO80436.1"/>
    <property type="molecule type" value="Genomic_DNA"/>
</dbReference>
<evidence type="ECO:0000313" key="6">
    <source>
        <dbReference type="Proteomes" id="UP000827549"/>
    </source>
</evidence>
<name>A0AAF0Y9G1_9TREE</name>
<dbReference type="SMART" id="SM00239">
    <property type="entry name" value="C2"/>
    <property type="match status" value="1"/>
</dbReference>
<feature type="compositionally biased region" description="Pro residues" evidence="1">
    <location>
        <begin position="149"/>
        <end position="161"/>
    </location>
</feature>
<feature type="domain" description="MHD1" evidence="3">
    <location>
        <begin position="741"/>
        <end position="859"/>
    </location>
</feature>
<dbReference type="Pfam" id="PF00168">
    <property type="entry name" value="C2"/>
    <property type="match status" value="1"/>
</dbReference>
<dbReference type="Gene3D" id="2.60.40.150">
    <property type="entry name" value="C2 domain"/>
    <property type="match status" value="1"/>
</dbReference>
<sequence length="1357" mass="147396">MSSTTAYGIRVPPVRTTSSSTTSTAYSGTYASSRASSTTVPSTVPSSRTSPKRAQPAALPPRKSSATSSAAAGLASASVRSGSSNNNDTDDLDKWGYLYSLRVAETGATTSSTTITTYSPLHRALHCSQSHERKLLTPGNSLLMQRLASPPPSPHIAPSPQSPDNHRLSSAPAGSRMTFNSVRSAESFGDDHSIMNKDTALKKRKSGLGLRLGRKDADLKFPKEFLLEFWGVLAADGGDTGWIQAVRGFLALVKKHGYKTGAGANMREVGTFLDTFSTCLPPPGPHSAPLHSHQMHLLTLLYNSLPTSSYFSGSLSEKERDHLFRLRSEIQSFMRDPEPTDPAAAFTPSLMKNGLNAKANGLGIGTPGLATPGDPSASIKRKPSPQWPGGTPGTQTLGSMVETVGSIWGIHHEVLDRDVAETKRDGEVEKLYLTDLKARLTALSRMPHLTPAQKARHISLSSNLSGLLASFPELAAPASPGAMAKPDPGDYFTPPRKNAVFARMSRRAADLASPKSNELVVQCMEVWEVDNPAEKEREVEHLVQLWTQALDTPAEIERGQALITAVADFCDTVPADNLTGVLAKLHSTLITELSSALGGIFPTTSLPPPAPLPSVLPLLASAPEHFIRAHKSHEALENASNELIGAAVGEYVAAASEMMGGVHSAQVGLRTGVSGKDAVVEGFERVALWIEKEIKNVLKVWGKGLDPYFNPAGLILSKQLPLFLAELQVLETAGGAASDVFVLYEVTDRLLRMWDDLCPGTEHHFDIDQFFEPHVLTWLRETEVNETHQWVSRAVGMDRWIPEGEGRYSQSVTDLFELIRGSSAVVLNDLPLSDYKRAVYLIDLSKTAGVALTEYATAVQALFTAEVAPPKPAAKEASSVPQTQVASKASTWLAKGRHAVQKLDRQIDRGLDRKKADAYIIPGSACVKLTDMKASRSLLEDLAYTLEADETARIVKEKGLQGVSTQPARHCFVISVIRGQNLLTKSSTKAADAFVAVVDRDTGERLFKSRTVLETEDPKWEQSFEISVGARKTLELVAYDRQFVGKHDAIGSRVFKLDPQVFADIPERDVVLPLSPRGVVRLRISMDAGEKHDVNYHLSSAARALDRTASDMTHEIVDRMGAFLSEQLSTSTLKHVTAPLRDKKARKYALDESDITQSLAPVYDYLDENFSVFTANFTKDTRLQVMLVIWRRIIDILISLLVPPLASKESTRTPLGPTEVDIVFKWLNELKAFFNASEGGIEHGIPLSQLQSEAYKDIVMVGQYLDLPTPQLKERAAAAVKAASSIVASPVTAMRNLNLGTNGAASASARSRVDDDNQRMAEVLLRIVRMRPDTGIFLEQQVAALIKGRVERQAGVL</sequence>
<dbReference type="InterPro" id="IPR014770">
    <property type="entry name" value="Munc13_1"/>
</dbReference>
<accession>A0AAF0Y9G1</accession>
<dbReference type="Gene3D" id="1.20.58.1100">
    <property type="match status" value="1"/>
</dbReference>
<dbReference type="RefSeq" id="XP_062626468.1">
    <property type="nucleotide sequence ID" value="XM_062770483.1"/>
</dbReference>
<feature type="domain" description="C2" evidence="2">
    <location>
        <begin position="957"/>
        <end position="1072"/>
    </location>
</feature>
<evidence type="ECO:0000259" key="4">
    <source>
        <dbReference type="PROSITE" id="PS51259"/>
    </source>
</evidence>
<organism evidence="5 6">
    <name type="scientific">Vanrija pseudolonga</name>
    <dbReference type="NCBI Taxonomy" id="143232"/>
    <lineage>
        <taxon>Eukaryota</taxon>
        <taxon>Fungi</taxon>
        <taxon>Dikarya</taxon>
        <taxon>Basidiomycota</taxon>
        <taxon>Agaricomycotina</taxon>
        <taxon>Tremellomycetes</taxon>
        <taxon>Trichosporonales</taxon>
        <taxon>Trichosporonaceae</taxon>
        <taxon>Vanrija</taxon>
    </lineage>
</organism>
<protein>
    <submittedName>
        <fullName evidence="5">Purtative protein</fullName>
    </submittedName>
</protein>
<evidence type="ECO:0000256" key="1">
    <source>
        <dbReference type="SAM" id="MobiDB-lite"/>
    </source>
</evidence>
<keyword evidence="6" id="KW-1185">Reference proteome</keyword>
<feature type="region of interest" description="Disordered" evidence="1">
    <location>
        <begin position="373"/>
        <end position="393"/>
    </location>
</feature>
<feature type="compositionally biased region" description="Low complexity" evidence="1">
    <location>
        <begin position="15"/>
        <end position="49"/>
    </location>
</feature>
<feature type="compositionally biased region" description="Low complexity" evidence="1">
    <location>
        <begin position="64"/>
        <end position="84"/>
    </location>
</feature>
<dbReference type="InterPro" id="IPR000008">
    <property type="entry name" value="C2_dom"/>
</dbReference>
<dbReference type="PROSITE" id="PS51258">
    <property type="entry name" value="MHD1"/>
    <property type="match status" value="1"/>
</dbReference>
<dbReference type="InterPro" id="IPR014772">
    <property type="entry name" value="Munc13_dom-2"/>
</dbReference>
<dbReference type="InterPro" id="IPR052811">
    <property type="entry name" value="Glucose_resp_signaling"/>
</dbReference>
<dbReference type="SUPFAM" id="SSF49562">
    <property type="entry name" value="C2 domain (Calcium/lipid-binding domain, CaLB)"/>
    <property type="match status" value="1"/>
</dbReference>
<dbReference type="PROSITE" id="PS50004">
    <property type="entry name" value="C2"/>
    <property type="match status" value="1"/>
</dbReference>
<feature type="domain" description="MHD2" evidence="4">
    <location>
        <begin position="1156"/>
        <end position="1276"/>
    </location>
</feature>
<evidence type="ECO:0000313" key="5">
    <source>
        <dbReference type="EMBL" id="WOO80436.1"/>
    </source>
</evidence>
<dbReference type="PANTHER" id="PTHR47263">
    <property type="entry name" value="ADENYLATE CYCLASE ACTIVATION PROTEIN GIT1"/>
    <property type="match status" value="1"/>
</dbReference>
<dbReference type="Proteomes" id="UP000827549">
    <property type="component" value="Chromosome 3"/>
</dbReference>
<dbReference type="Gene3D" id="1.10.357.50">
    <property type="match status" value="1"/>
</dbReference>
<dbReference type="GeneID" id="87807195"/>
<proteinExistence type="predicted"/>
<dbReference type="PANTHER" id="PTHR47263:SF1">
    <property type="entry name" value="C2 DOMAIN PROTEIN (AFU_ORTHOLOGUE AFUA_7G02350)"/>
    <property type="match status" value="1"/>
</dbReference>
<dbReference type="InterPro" id="IPR035892">
    <property type="entry name" value="C2_domain_sf"/>
</dbReference>
<feature type="region of interest" description="Disordered" evidence="1">
    <location>
        <begin position="1"/>
        <end position="91"/>
    </location>
</feature>
<feature type="region of interest" description="Disordered" evidence="1">
    <location>
        <begin position="144"/>
        <end position="175"/>
    </location>
</feature>